<dbReference type="PANTHER" id="PTHR37984">
    <property type="entry name" value="PROTEIN CBG26694"/>
    <property type="match status" value="1"/>
</dbReference>
<dbReference type="Gene3D" id="3.30.70.270">
    <property type="match status" value="2"/>
</dbReference>
<accession>A0A0B7N813</accession>
<evidence type="ECO:0000313" key="3">
    <source>
        <dbReference type="Proteomes" id="UP000054107"/>
    </source>
</evidence>
<dbReference type="STRING" id="35722.A0A0B7N813"/>
<dbReference type="Pfam" id="PF00078">
    <property type="entry name" value="RVT_1"/>
    <property type="match status" value="1"/>
</dbReference>
<dbReference type="AlphaFoldDB" id="A0A0B7N813"/>
<sequence>MHNILQSLGQAKVFSKADLAQGYFQIAVRQEDKEKTALVTANGMYVFTVIPMGMRNSPAFFQSMMDKVLAALLRNTSSTLTALQNANLSIKLTKSKFLLNSVEYLGFLVFAQGISANPEKLKPIIQY</sequence>
<protein>
    <recommendedName>
        <fullName evidence="1">Reverse transcriptase domain-containing protein</fullName>
    </recommendedName>
</protein>
<evidence type="ECO:0000259" key="1">
    <source>
        <dbReference type="PROSITE" id="PS50878"/>
    </source>
</evidence>
<dbReference type="InterPro" id="IPR043502">
    <property type="entry name" value="DNA/RNA_pol_sf"/>
</dbReference>
<dbReference type="InterPro" id="IPR050951">
    <property type="entry name" value="Retrovirus_Pol_polyprotein"/>
</dbReference>
<evidence type="ECO:0000313" key="2">
    <source>
        <dbReference type="EMBL" id="CEP14543.1"/>
    </source>
</evidence>
<dbReference type="OrthoDB" id="5920460at2759"/>
<feature type="domain" description="Reverse transcriptase" evidence="1">
    <location>
        <begin position="1"/>
        <end position="127"/>
    </location>
</feature>
<dbReference type="Proteomes" id="UP000054107">
    <property type="component" value="Unassembled WGS sequence"/>
</dbReference>
<name>A0A0B7N813_9FUNG</name>
<dbReference type="Gene3D" id="3.10.10.10">
    <property type="entry name" value="HIV Type 1 Reverse Transcriptase, subunit A, domain 1"/>
    <property type="match status" value="1"/>
</dbReference>
<proteinExistence type="predicted"/>
<dbReference type="EMBL" id="LN731356">
    <property type="protein sequence ID" value="CEP14543.1"/>
    <property type="molecule type" value="Genomic_DNA"/>
</dbReference>
<dbReference type="CDD" id="cd01647">
    <property type="entry name" value="RT_LTR"/>
    <property type="match status" value="1"/>
</dbReference>
<organism evidence="2 3">
    <name type="scientific">Parasitella parasitica</name>
    <dbReference type="NCBI Taxonomy" id="35722"/>
    <lineage>
        <taxon>Eukaryota</taxon>
        <taxon>Fungi</taxon>
        <taxon>Fungi incertae sedis</taxon>
        <taxon>Mucoromycota</taxon>
        <taxon>Mucoromycotina</taxon>
        <taxon>Mucoromycetes</taxon>
        <taxon>Mucorales</taxon>
        <taxon>Mucorineae</taxon>
        <taxon>Mucoraceae</taxon>
        <taxon>Parasitella</taxon>
    </lineage>
</organism>
<reference evidence="2 3" key="1">
    <citation type="submission" date="2014-09" db="EMBL/GenBank/DDBJ databases">
        <authorList>
            <person name="Ellenberger Sabrina"/>
        </authorList>
    </citation>
    <scope>NUCLEOTIDE SEQUENCE [LARGE SCALE GENOMIC DNA]</scope>
    <source>
        <strain evidence="2 3">CBS 412.66</strain>
    </source>
</reference>
<dbReference type="InterPro" id="IPR000477">
    <property type="entry name" value="RT_dom"/>
</dbReference>
<dbReference type="PANTHER" id="PTHR37984:SF5">
    <property type="entry name" value="PROTEIN NYNRIN-LIKE"/>
    <property type="match status" value="1"/>
</dbReference>
<dbReference type="SUPFAM" id="SSF56672">
    <property type="entry name" value="DNA/RNA polymerases"/>
    <property type="match status" value="1"/>
</dbReference>
<dbReference type="InterPro" id="IPR043128">
    <property type="entry name" value="Rev_trsase/Diguanyl_cyclase"/>
</dbReference>
<gene>
    <name evidence="2" type="primary">PARPA_08728.1 scaffold 33963</name>
</gene>
<keyword evidence="3" id="KW-1185">Reference proteome</keyword>
<dbReference type="PROSITE" id="PS50878">
    <property type="entry name" value="RT_POL"/>
    <property type="match status" value="1"/>
</dbReference>